<dbReference type="OrthoDB" id="6272603at2759"/>
<reference evidence="8" key="1">
    <citation type="submission" date="2017-02" db="UniProtKB">
        <authorList>
            <consortium name="WormBaseParasite"/>
        </authorList>
    </citation>
    <scope>IDENTIFICATION</scope>
</reference>
<dbReference type="InterPro" id="IPR018499">
    <property type="entry name" value="Tetraspanin/Peripherin"/>
</dbReference>
<evidence type="ECO:0000256" key="4">
    <source>
        <dbReference type="ARBA" id="ARBA00023136"/>
    </source>
</evidence>
<dbReference type="WBParaSite" id="HNAJ_0000402901-mRNA-1">
    <property type="protein sequence ID" value="HNAJ_0000402901-mRNA-1"/>
    <property type="gene ID" value="HNAJ_0000402901"/>
</dbReference>
<evidence type="ECO:0000256" key="3">
    <source>
        <dbReference type="ARBA" id="ARBA00022989"/>
    </source>
</evidence>
<evidence type="ECO:0000256" key="2">
    <source>
        <dbReference type="ARBA" id="ARBA00022692"/>
    </source>
</evidence>
<keyword evidence="2 5" id="KW-0812">Transmembrane</keyword>
<dbReference type="AlphaFoldDB" id="A0A0R3TAE0"/>
<reference evidence="6 7" key="2">
    <citation type="submission" date="2018-11" db="EMBL/GenBank/DDBJ databases">
        <authorList>
            <consortium name="Pathogen Informatics"/>
        </authorList>
    </citation>
    <scope>NUCLEOTIDE SEQUENCE [LARGE SCALE GENOMIC DNA]</scope>
</reference>
<evidence type="ECO:0000313" key="6">
    <source>
        <dbReference type="EMBL" id="VDN99886.1"/>
    </source>
</evidence>
<sequence length="250" mass="27078">MGCVISCGIKLVLQIANTILFFAFLAVAIFGILLKASKSVVESIVKRIIKDRLDDDQAARIAEFFIKNADAVSIVLIVVGLALAAICLIGCIASCCGCNILLKIYAIILILLVVAQVAVIIYFLTDRNHISSFIVKAMNSSLAFYGENDEKGKVSTAIWDLTMNFDQNSLCCGMQGYSDFGKGSNLPNACCKSGQGSCTETQAGKDQVEGCESKIVEFTYKNMKIIIYVWICAIVLQLVPIVLTFLAICL</sequence>
<dbReference type="InterPro" id="IPR008952">
    <property type="entry name" value="Tetraspanin_EC2_sf"/>
</dbReference>
<evidence type="ECO:0000256" key="1">
    <source>
        <dbReference type="ARBA" id="ARBA00004141"/>
    </source>
</evidence>
<comment type="subcellular location">
    <subcellularLocation>
        <location evidence="1">Membrane</location>
        <topology evidence="1">Multi-pass membrane protein</topology>
    </subcellularLocation>
</comment>
<dbReference type="EMBL" id="UZAE01002601">
    <property type="protein sequence ID" value="VDN99886.1"/>
    <property type="molecule type" value="Genomic_DNA"/>
</dbReference>
<evidence type="ECO:0000313" key="7">
    <source>
        <dbReference type="Proteomes" id="UP000278807"/>
    </source>
</evidence>
<gene>
    <name evidence="6" type="ORF">HNAJ_LOCUS4027</name>
</gene>
<feature type="transmembrane region" description="Helical" evidence="5">
    <location>
        <begin position="225"/>
        <end position="248"/>
    </location>
</feature>
<proteinExistence type="predicted"/>
<keyword evidence="4 5" id="KW-0472">Membrane</keyword>
<feature type="transmembrane region" description="Helical" evidence="5">
    <location>
        <begin position="12"/>
        <end position="34"/>
    </location>
</feature>
<evidence type="ECO:0000313" key="8">
    <source>
        <dbReference type="WBParaSite" id="HNAJ_0000402901-mRNA-1"/>
    </source>
</evidence>
<dbReference type="CDD" id="cd03127">
    <property type="entry name" value="tetraspanin_LEL"/>
    <property type="match status" value="1"/>
</dbReference>
<evidence type="ECO:0000256" key="5">
    <source>
        <dbReference type="SAM" id="Phobius"/>
    </source>
</evidence>
<keyword evidence="7" id="KW-1185">Reference proteome</keyword>
<accession>A0A0R3TAE0</accession>
<dbReference type="GO" id="GO:0005886">
    <property type="term" value="C:plasma membrane"/>
    <property type="evidence" value="ECO:0007669"/>
    <property type="project" value="TreeGrafter"/>
</dbReference>
<organism evidence="8">
    <name type="scientific">Rodentolepis nana</name>
    <name type="common">Dwarf tapeworm</name>
    <name type="synonym">Hymenolepis nana</name>
    <dbReference type="NCBI Taxonomy" id="102285"/>
    <lineage>
        <taxon>Eukaryota</taxon>
        <taxon>Metazoa</taxon>
        <taxon>Spiralia</taxon>
        <taxon>Lophotrochozoa</taxon>
        <taxon>Platyhelminthes</taxon>
        <taxon>Cestoda</taxon>
        <taxon>Eucestoda</taxon>
        <taxon>Cyclophyllidea</taxon>
        <taxon>Hymenolepididae</taxon>
        <taxon>Rodentolepis</taxon>
    </lineage>
</organism>
<dbReference type="PANTHER" id="PTHR19282:SF456">
    <property type="entry name" value="CD63 MOLECULE"/>
    <property type="match status" value="1"/>
</dbReference>
<keyword evidence="3 5" id="KW-1133">Transmembrane helix</keyword>
<protein>
    <submittedName>
        <fullName evidence="8">Tetraspanin</fullName>
    </submittedName>
</protein>
<dbReference type="STRING" id="102285.A0A0R3TAE0"/>
<feature type="transmembrane region" description="Helical" evidence="5">
    <location>
        <begin position="71"/>
        <end position="92"/>
    </location>
</feature>
<dbReference type="Pfam" id="PF00335">
    <property type="entry name" value="Tetraspanin"/>
    <property type="match status" value="1"/>
</dbReference>
<name>A0A0R3TAE0_RODNA</name>
<dbReference type="SUPFAM" id="SSF48652">
    <property type="entry name" value="Tetraspanin"/>
    <property type="match status" value="1"/>
</dbReference>
<dbReference type="Proteomes" id="UP000278807">
    <property type="component" value="Unassembled WGS sequence"/>
</dbReference>
<dbReference type="PANTHER" id="PTHR19282">
    <property type="entry name" value="TETRASPANIN"/>
    <property type="match status" value="1"/>
</dbReference>
<feature type="transmembrane region" description="Helical" evidence="5">
    <location>
        <begin position="104"/>
        <end position="124"/>
    </location>
</feature>
<dbReference type="Gene3D" id="1.10.1450.10">
    <property type="entry name" value="Tetraspanin"/>
    <property type="match status" value="1"/>
</dbReference>